<accession>A0ABR1MTJ2</accession>
<feature type="region of interest" description="Disordered" evidence="1">
    <location>
        <begin position="1404"/>
        <end position="1460"/>
    </location>
</feature>
<feature type="compositionally biased region" description="Polar residues" evidence="1">
    <location>
        <begin position="1405"/>
        <end position="1419"/>
    </location>
</feature>
<dbReference type="InterPro" id="IPR057596">
    <property type="entry name" value="RDRP_core"/>
</dbReference>
<keyword evidence="4" id="KW-1185">Reference proteome</keyword>
<gene>
    <name evidence="3" type="ORF">JOL62DRAFT_616336</name>
</gene>
<dbReference type="EMBL" id="JBBPBF010000052">
    <property type="protein sequence ID" value="KAK7606262.1"/>
    <property type="molecule type" value="Genomic_DNA"/>
</dbReference>
<feature type="compositionally biased region" description="Low complexity" evidence="1">
    <location>
        <begin position="1779"/>
        <end position="1795"/>
    </location>
</feature>
<feature type="compositionally biased region" description="Polar residues" evidence="1">
    <location>
        <begin position="1660"/>
        <end position="1670"/>
    </location>
</feature>
<evidence type="ECO:0000313" key="3">
    <source>
        <dbReference type="EMBL" id="KAK7606262.1"/>
    </source>
</evidence>
<dbReference type="PANTHER" id="PTHR23079:SF55">
    <property type="entry name" value="RNA-DIRECTED RNA POLYMERASE"/>
    <property type="match status" value="1"/>
</dbReference>
<feature type="compositionally biased region" description="Acidic residues" evidence="1">
    <location>
        <begin position="1818"/>
        <end position="1827"/>
    </location>
</feature>
<reference evidence="3 4" key="1">
    <citation type="submission" date="2024-04" db="EMBL/GenBank/DDBJ databases">
        <title>Phyllosticta paracitricarpa is synonymous to the EU quarantine fungus P. citricarpa based on phylogenomic analyses.</title>
        <authorList>
            <consortium name="Lawrence Berkeley National Laboratory"/>
            <person name="Van ingen-buijs V.A."/>
            <person name="Van westerhoven A.C."/>
            <person name="Haridas S."/>
            <person name="Skiadas P."/>
            <person name="Martin F."/>
            <person name="Groenewald J.Z."/>
            <person name="Crous P.W."/>
            <person name="Seidl M.F."/>
        </authorList>
    </citation>
    <scope>NUCLEOTIDE SEQUENCE [LARGE SCALE GENOMIC DNA]</scope>
    <source>
        <strain evidence="3 4">CBS 141358</strain>
    </source>
</reference>
<feature type="compositionally biased region" description="Polar residues" evidence="1">
    <location>
        <begin position="1694"/>
        <end position="1716"/>
    </location>
</feature>
<feature type="region of interest" description="Disordered" evidence="1">
    <location>
        <begin position="1554"/>
        <end position="1584"/>
    </location>
</feature>
<feature type="compositionally biased region" description="Polar residues" evidence="1">
    <location>
        <begin position="1832"/>
        <end position="1843"/>
    </location>
</feature>
<name>A0ABR1MTJ2_9PEZI</name>
<evidence type="ECO:0000256" key="1">
    <source>
        <dbReference type="SAM" id="MobiDB-lite"/>
    </source>
</evidence>
<evidence type="ECO:0000259" key="2">
    <source>
        <dbReference type="Pfam" id="PF05183"/>
    </source>
</evidence>
<dbReference type="CDD" id="cd00590">
    <property type="entry name" value="RRM_SF"/>
    <property type="match status" value="1"/>
</dbReference>
<organism evidence="3 4">
    <name type="scientific">Phyllosticta paracitricarpa</name>
    <dbReference type="NCBI Taxonomy" id="2016321"/>
    <lineage>
        <taxon>Eukaryota</taxon>
        <taxon>Fungi</taxon>
        <taxon>Dikarya</taxon>
        <taxon>Ascomycota</taxon>
        <taxon>Pezizomycotina</taxon>
        <taxon>Dothideomycetes</taxon>
        <taxon>Dothideomycetes incertae sedis</taxon>
        <taxon>Botryosphaeriales</taxon>
        <taxon>Phyllostictaceae</taxon>
        <taxon>Phyllosticta</taxon>
    </lineage>
</organism>
<feature type="compositionally biased region" description="Low complexity" evidence="1">
    <location>
        <begin position="1738"/>
        <end position="1759"/>
    </location>
</feature>
<feature type="compositionally biased region" description="Basic and acidic residues" evidence="1">
    <location>
        <begin position="1284"/>
        <end position="1299"/>
    </location>
</feature>
<feature type="compositionally biased region" description="Basic and acidic residues" evidence="1">
    <location>
        <begin position="1325"/>
        <end position="1342"/>
    </location>
</feature>
<feature type="compositionally biased region" description="Basic and acidic residues" evidence="1">
    <location>
        <begin position="1565"/>
        <end position="1576"/>
    </location>
</feature>
<feature type="region of interest" description="Disordered" evidence="1">
    <location>
        <begin position="1284"/>
        <end position="1380"/>
    </location>
</feature>
<feature type="compositionally biased region" description="Polar residues" evidence="1">
    <location>
        <begin position="1426"/>
        <end position="1435"/>
    </location>
</feature>
<feature type="domain" description="RDRP core" evidence="2">
    <location>
        <begin position="463"/>
        <end position="1035"/>
    </location>
</feature>
<dbReference type="Pfam" id="PF05183">
    <property type="entry name" value="RdRP"/>
    <property type="match status" value="1"/>
</dbReference>
<feature type="compositionally biased region" description="Polar residues" evidence="1">
    <location>
        <begin position="1312"/>
        <end position="1324"/>
    </location>
</feature>
<dbReference type="Proteomes" id="UP001367316">
    <property type="component" value="Unassembled WGS sequence"/>
</dbReference>
<dbReference type="InterPro" id="IPR007855">
    <property type="entry name" value="RDRP"/>
</dbReference>
<dbReference type="PANTHER" id="PTHR23079">
    <property type="entry name" value="RNA-DEPENDENT RNA POLYMERASE"/>
    <property type="match status" value="1"/>
</dbReference>
<proteinExistence type="predicted"/>
<feature type="region of interest" description="Disordered" evidence="1">
    <location>
        <begin position="1655"/>
        <end position="1721"/>
    </location>
</feature>
<protein>
    <submittedName>
        <fullName evidence="3">RNA dependent RNA polymerase-domain-containing protein</fullName>
    </submittedName>
</protein>
<feature type="compositionally biased region" description="Low complexity" evidence="1">
    <location>
        <begin position="1671"/>
        <end position="1683"/>
    </location>
</feature>
<sequence length="1843" mass="204663">MSTSSSPQPRRVTTGRRDWAQWDEVKVKVMNLPARTSTLDVWTLFANEGEIIRIEVKPHGAHTKNAYVSFSPVPARPFWESECSIPGSNGGPSRLLRVDLLSPMKPKTLPSPGDPRRHYPEVMNVSARKLQFGFMYSESEMMSMKEVDVGRIGSGGGGGSSSSNHNINHHKNNREIRISINLKRREMNIRFWMTMWNEKRLQEVDQEFRFRLSLSQMDKIFEETPLPYGFGQKVTRKIWTIPLPLPPLCYRKVDADTTHKHDENVWHESQAWYRQTDVTNSHKELKTSPISLTKRDPVVDIGRWTVLRLDFDLVGSNAYKYGTMRRALIDWNIKFNEDKIACIPRQPCGFWHTLDTDRETSPTYNAYPPDLYKEPIHLEFPVRYQLEVCLSNGILNEYNITRDFLEHLAGMDSNRATTVLEKAAENSDKHFFDPMDIFNLQLGRKPAERTIPKHCAYSRSATITPSAIYLSTPTVEVSNRVIRDYARWQDRFLRVRFSDEKYEGKIHGTEGETENEIYSRIWRTLRNGINIGGRSYKFLAFGNSQFREHGAYFFAPLEHAADPEDIMTPSIIREEMGHFGDIREVARYAARMGQCFSTTRAVRDIDVQVTGEEDVVRNGFNFTDGVGRLSISVAKHIAEDFGLPFAAEDPPSLFQFRLGGCKGVLVIDPRLKDGEVRVRRSQRKFDSANEGLEVIRWSQFAPATLNRQLIIVLEALGIPGAAFIQKQNEQLSDLTKAMDDEVLAQDLLHKNIDFNMMTLTLAEMIANGFMRANDPFTMSVLRLWRSWNTKYLKEKAKIFIKDGAFLLGCVDETATLKGHFNNKKGAYPEIFVQISDPDQQGHDKVIEGKCIVARNPSLHPGDIRVVKAVNVPALRHLKNVLVFPQTGDRDLPNMCSGGDLDGDDYIVIWDKSLIPPSPCVPMDFTPPQKTFVDRVRLEDIARFFVEYIKNDSLGRIATNHLALADSEEIGVLSERCLTLAQLHSTAVDYPKSGIPARMSSDLKARRYPHFMTSKHRSADKTYHSGKILGQLFDQVQKVDFLPAFDAPFDARVLDAYAHSEDTLIRVADIKQSYDTAVHRIMAQHGIGTEFEVWSVFILDHNNSSRDYQMAEEFGRISGALKERFQNICIEEAGGRDFKSLAPFVAAMYVVTAKQIEHAVSLANQGTDPVEMPLMSFPWIFSHILGKIATGDAIVPDFTAQQPTGLRTKKKNPVVNMDDMTEEDKDLMRGERKQNQEILDLFGDVPSASQEPYKDTLIDVSTMPTEPVSYEDFVKSDEAKTSEDLAFLDVKEDKPEESKENTLSGRPRGTGDHTLNSGYPFSSKTNIDKHSATDASKNHEGDSKSSIGGSLPLRPKNSAETKTPVLRSVQDLTSPGEPLAIPDKGYLADVLGFEKSPALSDDVIRNRSTLGNSSPSSNRQVGGVQSLGPSTSSPGSRQPRIGRPTSFGGHNRANPPQMGATDTRDLQYLREVLSPTLSSSGFDSPTIPAKYGNSSGTLTAKPQQQLIDVLIPGGPNSKPKSMRLSSGTGSLPTGLPLGSRLDSLSVNFRAGPPDAPVIGIDPESVNPKKDLRPRWSETARPAASPGTIHEVLTETIDTVDASSPMTIVGSGFAAAENTTAPRGTPSSMLLLPPGLTSRSPSPHPDFSGFPGFTTLGLRATPPTQTDETVGRSSAATTSVASAAAAPPPPAVIERQPSQNVDTVPSTVHHNGTASAPAQSRDRADYIARLRAADKKKIGSSGKTMTAAAASTANTTSATQSQPFSLPTRLAPAPVPKSMGQSQSQIQAQTQTQTQVQLEEPIQNEAGDDDKEEVEIKREDDDEEEEEVTLEMKPNSTRSLLSKFE</sequence>
<feature type="region of interest" description="Disordered" evidence="1">
    <location>
        <begin position="1733"/>
        <end position="1843"/>
    </location>
</feature>
<evidence type="ECO:0000313" key="4">
    <source>
        <dbReference type="Proteomes" id="UP001367316"/>
    </source>
</evidence>
<comment type="caution">
    <text evidence="3">The sequence shown here is derived from an EMBL/GenBank/DDBJ whole genome shotgun (WGS) entry which is preliminary data.</text>
</comment>